<keyword evidence="3" id="KW-0963">Cytoplasm</keyword>
<proteinExistence type="inferred from homology"/>
<dbReference type="Proteomes" id="UP000694569">
    <property type="component" value="Unplaced"/>
</dbReference>
<dbReference type="InterPro" id="IPR057663">
    <property type="entry name" value="TACC3_Aurora-A_bind"/>
</dbReference>
<dbReference type="GO" id="GO:0021987">
    <property type="term" value="P:cerebral cortex development"/>
    <property type="evidence" value="ECO:0007669"/>
    <property type="project" value="TreeGrafter"/>
</dbReference>
<dbReference type="Pfam" id="PF25777">
    <property type="entry name" value="Aurora-A_bind_TACC3"/>
    <property type="match status" value="1"/>
</dbReference>
<dbReference type="GO" id="GO:0005737">
    <property type="term" value="C:cytoplasm"/>
    <property type="evidence" value="ECO:0007669"/>
    <property type="project" value="TreeGrafter"/>
</dbReference>
<dbReference type="GO" id="GO:0007052">
    <property type="term" value="P:mitotic spindle organization"/>
    <property type="evidence" value="ECO:0007669"/>
    <property type="project" value="InterPro"/>
</dbReference>
<evidence type="ECO:0000256" key="1">
    <source>
        <dbReference type="ARBA" id="ARBA00004245"/>
    </source>
</evidence>
<feature type="region of interest" description="Disordered" evidence="8">
    <location>
        <begin position="500"/>
        <end position="539"/>
    </location>
</feature>
<evidence type="ECO:0000259" key="9">
    <source>
        <dbReference type="Pfam" id="PF05010"/>
    </source>
</evidence>
<evidence type="ECO:0000313" key="10">
    <source>
        <dbReference type="Ensembl" id="ENSLLEP00000005344.1"/>
    </source>
</evidence>
<dbReference type="GO" id="GO:0007097">
    <property type="term" value="P:nuclear migration"/>
    <property type="evidence" value="ECO:0007669"/>
    <property type="project" value="TreeGrafter"/>
</dbReference>
<feature type="region of interest" description="Disordered" evidence="8">
    <location>
        <begin position="390"/>
        <end position="467"/>
    </location>
</feature>
<feature type="coiled-coil region" evidence="7">
    <location>
        <begin position="774"/>
        <end position="974"/>
    </location>
</feature>
<evidence type="ECO:0000313" key="11">
    <source>
        <dbReference type="Proteomes" id="UP000694569"/>
    </source>
</evidence>
<dbReference type="FunFam" id="1.20.5.1700:FF:000001">
    <property type="entry name" value="Transforming acidic coiled-coil-containing protein 1 isoform 2"/>
    <property type="match status" value="1"/>
</dbReference>
<sequence length="978" mass="108145">MTHSSLGARASPNVLPSLHLAAFYYWPVRRGAVTSRHSPLLRLEGFCQLSKFKSRQRVSGRFVQQLRHRRVCGSEKEPLTEMSLQVVNDENAGESAVESRDFLLSPPQPTGRPSILRPSQKDNLPPKDAAKSIKVTFQTPMRDPLTRKIIAPSVANNPEIIALEHCMQALEQLHLFTPVTTCSSWSGDSGTRSIASASDQIDDETPVRSMGGYNIDFDNLDNVNPFKNTNQMQNSPVKPECSPTKDGDAEVLPDVAADNACNSDSQVNALTTSVSHLDSPVTIRLDDEILNKSEKTTLLEDTIPLSTVDTDTAPIDTQGGESINNGEELPACDMDVCPLKDNTGANVLHAPDPESNMDSVKPDVQSSPPVPEVSYKFDPDQIDMIDPFKTGGSKLQNSPVKPVSEDVTVSSAEPVTLEFNVGDGDPPVKKPPLKKLGKRPTLTSSKKPSGNTDKVAEKPKVESVVKPPEEEAIVPKVAYNFDWEKFDDPNFNPFGCGGSKISSSPKGSSVKDAEPINEDCLPPVECTDPVKPDPPASGDAELVAAPQAVETVAEDNVDADLQSETRVEDEATLPARYVMEASISDDKPDSGADLMASNEAALDFLNKAEFLDLEFKPAEGNDFMLSEEMDFKPATDLFPAGEILGQSAEMDYLESFGSSSFKESVLRKQSLYLKFDPLLRESPTKSAVAAGGDLCLHAATRSSADLFGTMSNPIYPIPCHETEEKPEGLDLLGTFPVLNAGPLIPDPPSCVSASDPYPLISDVGSIVEVLKYSQKDMEAAIENVRLEVQEKEFEVLEWKHRHEKLYLEYNEMGKIVAEFENTITQMLEESQRQKEMTKQELQRVLEEKQQVQLDLNSMEKTLSELFKRFEKQKEVIDGYRKNEESLKKCVEDYHARIKKEEQRYQALKAHAEEKLNRANEEIAQVRSKAKSETVVSQVTVRKDQMKIQSLERALEQKTKENDELTKICDDLIMKMEKI</sequence>
<evidence type="ECO:0000256" key="3">
    <source>
        <dbReference type="ARBA" id="ARBA00022490"/>
    </source>
</evidence>
<feature type="region of interest" description="Disordered" evidence="8">
    <location>
        <begin position="97"/>
        <end position="127"/>
    </location>
</feature>
<dbReference type="Ensembl" id="ENSLLET00000005582.1">
    <property type="protein sequence ID" value="ENSLLEP00000005344.1"/>
    <property type="gene ID" value="ENSLLEG00000003394.1"/>
</dbReference>
<keyword evidence="4" id="KW-0597">Phosphoprotein</keyword>
<keyword evidence="11" id="KW-1185">Reference proteome</keyword>
<dbReference type="PANTHER" id="PTHR13924:SF4">
    <property type="entry name" value="TRANSFORMING ACIDIC COILED-COIL-CONTAINING PROTEIN 3"/>
    <property type="match status" value="1"/>
</dbReference>
<keyword evidence="5 7" id="KW-0175">Coiled coil</keyword>
<dbReference type="GeneTree" id="ENSGT00940000158858"/>
<dbReference type="Pfam" id="PF05010">
    <property type="entry name" value="TACC_C"/>
    <property type="match status" value="1"/>
</dbReference>
<feature type="compositionally biased region" description="Polar residues" evidence="8">
    <location>
        <begin position="441"/>
        <end position="452"/>
    </location>
</feature>
<feature type="compositionally biased region" description="Polar residues" evidence="8">
    <location>
        <begin position="187"/>
        <end position="199"/>
    </location>
</feature>
<dbReference type="PANTHER" id="PTHR13924">
    <property type="entry name" value="TRANSFORMING ACIDIC COILED-COIL CONTAINING PROTEIN 1/2"/>
    <property type="match status" value="1"/>
</dbReference>
<dbReference type="OrthoDB" id="10255048at2759"/>
<protein>
    <submittedName>
        <fullName evidence="10">Transforming acidic coiled-coil containing protein 3</fullName>
    </submittedName>
</protein>
<evidence type="ECO:0000256" key="8">
    <source>
        <dbReference type="SAM" id="MobiDB-lite"/>
    </source>
</evidence>
<dbReference type="InterPro" id="IPR039915">
    <property type="entry name" value="TACC"/>
</dbReference>
<name>A0A8C5LUN6_9ANUR</name>
<dbReference type="AlphaFoldDB" id="A0A8C5LUN6"/>
<gene>
    <name evidence="10" type="primary">TACC3</name>
</gene>
<evidence type="ECO:0000256" key="2">
    <source>
        <dbReference type="ARBA" id="ARBA00009423"/>
    </source>
</evidence>
<reference evidence="10" key="2">
    <citation type="submission" date="2025-09" db="UniProtKB">
        <authorList>
            <consortium name="Ensembl"/>
        </authorList>
    </citation>
    <scope>IDENTIFICATION</scope>
</reference>
<comment type="similarity">
    <text evidence="2">Belongs to the TACC family.</text>
</comment>
<dbReference type="GO" id="GO:0005856">
    <property type="term" value="C:cytoskeleton"/>
    <property type="evidence" value="ECO:0007669"/>
    <property type="project" value="UniProtKB-SubCell"/>
</dbReference>
<evidence type="ECO:0000256" key="4">
    <source>
        <dbReference type="ARBA" id="ARBA00022553"/>
    </source>
</evidence>
<keyword evidence="6" id="KW-0206">Cytoskeleton</keyword>
<feature type="region of interest" description="Disordered" evidence="8">
    <location>
        <begin position="352"/>
        <end position="371"/>
    </location>
</feature>
<evidence type="ECO:0000256" key="6">
    <source>
        <dbReference type="ARBA" id="ARBA00023212"/>
    </source>
</evidence>
<organism evidence="10 11">
    <name type="scientific">Leptobrachium leishanense</name>
    <name type="common">Leishan spiny toad</name>
    <dbReference type="NCBI Taxonomy" id="445787"/>
    <lineage>
        <taxon>Eukaryota</taxon>
        <taxon>Metazoa</taxon>
        <taxon>Chordata</taxon>
        <taxon>Craniata</taxon>
        <taxon>Vertebrata</taxon>
        <taxon>Euteleostomi</taxon>
        <taxon>Amphibia</taxon>
        <taxon>Batrachia</taxon>
        <taxon>Anura</taxon>
        <taxon>Pelobatoidea</taxon>
        <taxon>Megophryidae</taxon>
        <taxon>Leptobrachium</taxon>
    </lineage>
</organism>
<accession>A0A8C5LUN6</accession>
<evidence type="ECO:0000256" key="7">
    <source>
        <dbReference type="SAM" id="Coils"/>
    </source>
</evidence>
<feature type="region of interest" description="Disordered" evidence="8">
    <location>
        <begin position="309"/>
        <end position="328"/>
    </location>
</feature>
<reference evidence="10" key="1">
    <citation type="submission" date="2025-08" db="UniProtKB">
        <authorList>
            <consortium name="Ensembl"/>
        </authorList>
    </citation>
    <scope>IDENTIFICATION</scope>
</reference>
<feature type="domain" description="Transforming acidic coiled-coil-containing protein C-terminal" evidence="9">
    <location>
        <begin position="772"/>
        <end position="972"/>
    </location>
</feature>
<dbReference type="InterPro" id="IPR007707">
    <property type="entry name" value="TACC_C"/>
</dbReference>
<dbReference type="Gene3D" id="1.20.5.1700">
    <property type="match status" value="1"/>
</dbReference>
<comment type="subcellular location">
    <subcellularLocation>
        <location evidence="1">Cytoplasm</location>
        <location evidence="1">Cytoskeleton</location>
    </subcellularLocation>
</comment>
<feature type="compositionally biased region" description="Basic and acidic residues" evidence="8">
    <location>
        <begin position="454"/>
        <end position="467"/>
    </location>
</feature>
<evidence type="ECO:0000256" key="5">
    <source>
        <dbReference type="ARBA" id="ARBA00023054"/>
    </source>
</evidence>
<feature type="region of interest" description="Disordered" evidence="8">
    <location>
        <begin position="187"/>
        <end position="208"/>
    </location>
</feature>